<evidence type="ECO:0000313" key="1">
    <source>
        <dbReference type="EMBL" id="EFS90950.1"/>
    </source>
</evidence>
<keyword evidence="2" id="KW-1185">Reference proteome</keyword>
<accession>A0ABN0C1E2</accession>
<gene>
    <name evidence="1" type="ORF">HMPREF9607_02789</name>
</gene>
<comment type="caution">
    <text evidence="1">The sequence shown here is derived from an EMBL/GenBank/DDBJ whole genome shotgun (WGS) entry which is preliminary data.</text>
</comment>
<dbReference type="EMBL" id="ADZU01000044">
    <property type="protein sequence ID" value="EFS90950.1"/>
    <property type="molecule type" value="Genomic_DNA"/>
</dbReference>
<reference evidence="1" key="1">
    <citation type="submission" date="2010-08" db="EMBL/GenBank/DDBJ databases">
        <authorList>
            <person name="Weinstock G."/>
            <person name="Sodergren E."/>
            <person name="Clifton S."/>
            <person name="Fulton L."/>
            <person name="Fulton B."/>
            <person name="Courtney L."/>
            <person name="Fronick C."/>
            <person name="Harrison M."/>
            <person name="Strong C."/>
            <person name="Farmer C."/>
            <person name="Delahaunty K."/>
            <person name="Markovic C."/>
            <person name="Hall O."/>
            <person name="Minx P."/>
            <person name="Tomlinson C."/>
            <person name="Mitreva M."/>
            <person name="Hou S."/>
            <person name="Chen J."/>
            <person name="Wollam A."/>
            <person name="Pepin K.H."/>
            <person name="Johnson M."/>
            <person name="Bhonagiri V."/>
            <person name="Zhang X."/>
            <person name="Suruliraj S."/>
            <person name="Warren W."/>
            <person name="Chinwalla A."/>
            <person name="Mardis E.R."/>
            <person name="Wilson R.K."/>
        </authorList>
    </citation>
    <scope>NUCLEOTIDE SEQUENCE [LARGE SCALE GENOMIC DNA]</scope>
    <source>
        <strain evidence="1">HL044PA1</strain>
    </source>
</reference>
<dbReference type="RefSeq" id="WP_002528545.1">
    <property type="nucleotide sequence ID" value="NZ_GL383194.1"/>
</dbReference>
<name>A0ABN0C1E2_9ACTN</name>
<dbReference type="Proteomes" id="UP000003179">
    <property type="component" value="Unassembled WGS sequence"/>
</dbReference>
<sequence>MRIRLEAIMTMNPTSIGSEELTDDIEPDAAGTFRAFQYRHRRPEDHFDEHLMVLGGSVAYIPMF</sequence>
<protein>
    <submittedName>
        <fullName evidence="1">Uncharacterized protein</fullName>
    </submittedName>
</protein>
<dbReference type="GeneID" id="92881037"/>
<organism evidence="1 2">
    <name type="scientific">Cutibacterium modestum HL044PA1</name>
    <dbReference type="NCBI Taxonomy" id="765109"/>
    <lineage>
        <taxon>Bacteria</taxon>
        <taxon>Bacillati</taxon>
        <taxon>Actinomycetota</taxon>
        <taxon>Actinomycetes</taxon>
        <taxon>Propionibacteriales</taxon>
        <taxon>Propionibacteriaceae</taxon>
        <taxon>Cutibacterium</taxon>
        <taxon>Cutibacterium modestum</taxon>
    </lineage>
</organism>
<proteinExistence type="predicted"/>
<evidence type="ECO:0000313" key="2">
    <source>
        <dbReference type="Proteomes" id="UP000003179"/>
    </source>
</evidence>